<comment type="similarity">
    <text evidence="3">Belongs to the PDK/BCKDK protein kinase family.</text>
</comment>
<dbReference type="FunFam" id="1.10.8.60:FF:000005">
    <property type="entry name" value="26S protease regulatory subunit 7"/>
    <property type="match status" value="1"/>
</dbReference>
<keyword evidence="6" id="KW-0547">Nucleotide-binding</keyword>
<dbReference type="SUPFAM" id="SSF69012">
    <property type="entry name" value="alpha-ketoacid dehydrogenase kinase, N-terminal domain"/>
    <property type="match status" value="1"/>
</dbReference>
<evidence type="ECO:0000256" key="5">
    <source>
        <dbReference type="ARBA" id="ARBA00022490"/>
    </source>
</evidence>
<dbReference type="CDD" id="cd19502">
    <property type="entry name" value="RecA-like_PAN_like"/>
    <property type="match status" value="1"/>
</dbReference>
<dbReference type="InterPro" id="IPR048723">
    <property type="entry name" value="OB_PRS7"/>
</dbReference>
<dbReference type="InterPro" id="IPR036890">
    <property type="entry name" value="HATPase_C_sf"/>
</dbReference>
<dbReference type="InterPro" id="IPR050221">
    <property type="entry name" value="26S_Proteasome_ATPase"/>
</dbReference>
<dbReference type="PRINTS" id="PR00830">
    <property type="entry name" value="ENDOLAPTASE"/>
</dbReference>
<gene>
    <name evidence="13" type="ORF">CY34DRAFT_110179</name>
</gene>
<keyword evidence="8" id="KW-0647">Proteasome</keyword>
<evidence type="ECO:0000256" key="3">
    <source>
        <dbReference type="ARBA" id="ARBA00006155"/>
    </source>
</evidence>
<dbReference type="Gene3D" id="3.40.50.300">
    <property type="entry name" value="P-loop containing nucleotide triphosphate hydrolases"/>
    <property type="match status" value="1"/>
</dbReference>
<dbReference type="Gene3D" id="2.40.50.140">
    <property type="entry name" value="Nucleic acid-binding proteins"/>
    <property type="match status" value="1"/>
</dbReference>
<dbReference type="InterPro" id="IPR003593">
    <property type="entry name" value="AAA+_ATPase"/>
</dbReference>
<keyword evidence="9" id="KW-0496">Mitochondrion</keyword>
<dbReference type="FunFam" id="3.40.50.300:FF:000027">
    <property type="entry name" value="26S protease regulatory subunit 7"/>
    <property type="match status" value="1"/>
</dbReference>
<dbReference type="InterPro" id="IPR003594">
    <property type="entry name" value="HATPase_dom"/>
</dbReference>
<dbReference type="STRING" id="930992.A0A0D0ARU7"/>
<dbReference type="GO" id="GO:0005739">
    <property type="term" value="C:mitochondrion"/>
    <property type="evidence" value="ECO:0007669"/>
    <property type="project" value="UniProtKB-SubCell"/>
</dbReference>
<dbReference type="InterPro" id="IPR041569">
    <property type="entry name" value="AAA_lid_3"/>
</dbReference>
<dbReference type="InterPro" id="IPR018955">
    <property type="entry name" value="BCDHK/PDK_N"/>
</dbReference>
<sequence>MPPKADWEKYEKKADDKEEKIQALTTSDIQILKTYGQGAYAAKLKKTEHDIKEVQKRIDEKLGVKESDTGLAPPNLWDLPVDRQRMGAHPLQVARCTKIIPVDPKKAEAARAVNPVGAAQGQKGADEQDKYVINIKQIAKFVVGLGDRVAPTDIEEGMRVGVDRNKYQIQIPLPPKIDASVTMMQVEEKPDVTYSDVGGCKEQIEKLREVVETPLLSPERFVKLGIDPPKGVLLFGPPGTGKTLCARAVANRTDATFIRVIGSELVQKYVGEGARMVRELFEMARSKKACIIFFDEVDAIGGARFDDGAGGDNEVQRTMLELINQLDGFDPRGNIKVLMATNRPDTLDPALLRPGRLDRRVEFSLPDNEGRAHILKIHARSMSVERDIRFDLIARLCPNTTGAELRSVATEAGMFAIRARRKVATERDFLDAVEKVVRQGTKFSSTTMDPKLVCIRYSWPRCSAMLAVLINLEALRPLRIHANLNTLTYKLKYLPYKQRIQNCYSGETRKDWTSSVRLALHDVQPSTHPPLPLTLSTLVSFGIPLTPASVLRSVTYVLSEIPRRMAQRVRALEGLPFIVGTNPYVARTLNGHKDSFNLLATYPEVRTLEDNRHFVDELDVLVQRHRNDIPTMAKGFQECSRYMSPTQISNFLDGAIRSRISVRLIAEQHIALSHALATDHGAAEAGVFVHNGVIDPKCSPAVMVRMCGAFVSELCEATLGASPNITIDGCPEATFAYVPVHLEYILTEMLKNAFRATVEHHHKHHGLASSYPLPPVQITISPPTPPHPFLSIRIRDQGGGVSASNMARIFSYAFTTAGHADDQTGDGGPYAAQHIGGSAAIGSGSAGEGGNLFGEITEKGIQVGLGTIAGLGYGLPLSRLYAKYFGGSLDLFSLDGWGSDVFIKLRCLLEDAGNAEI</sequence>
<dbReference type="InterPro" id="IPR036784">
    <property type="entry name" value="AK/P_DHK_N_sf"/>
</dbReference>
<protein>
    <recommendedName>
        <fullName evidence="10">26S proteasome regulatory subunit 7 homolog</fullName>
    </recommendedName>
</protein>
<keyword evidence="7" id="KW-0067">ATP-binding</keyword>
<dbReference type="Pfam" id="PF02518">
    <property type="entry name" value="HATPase_c"/>
    <property type="match status" value="1"/>
</dbReference>
<evidence type="ECO:0000256" key="7">
    <source>
        <dbReference type="ARBA" id="ARBA00022840"/>
    </source>
</evidence>
<dbReference type="GO" id="GO:0016887">
    <property type="term" value="F:ATP hydrolysis activity"/>
    <property type="evidence" value="ECO:0007669"/>
    <property type="project" value="InterPro"/>
</dbReference>
<dbReference type="Gene3D" id="3.30.565.10">
    <property type="entry name" value="Histidine kinase-like ATPase, C-terminal domain"/>
    <property type="match status" value="1"/>
</dbReference>
<dbReference type="InterPro" id="IPR027417">
    <property type="entry name" value="P-loop_NTPase"/>
</dbReference>
<dbReference type="Pfam" id="PF17862">
    <property type="entry name" value="AAA_lid_3"/>
    <property type="match status" value="1"/>
</dbReference>
<dbReference type="Gene3D" id="1.10.8.60">
    <property type="match status" value="1"/>
</dbReference>
<dbReference type="SUPFAM" id="SSF52540">
    <property type="entry name" value="P-loop containing nucleoside triphosphate hydrolases"/>
    <property type="match status" value="1"/>
</dbReference>
<dbReference type="InterPro" id="IPR003960">
    <property type="entry name" value="ATPase_AAA_CS"/>
</dbReference>
<evidence type="ECO:0000256" key="1">
    <source>
        <dbReference type="ARBA" id="ARBA00004173"/>
    </source>
</evidence>
<comment type="similarity">
    <text evidence="4">Belongs to the AAA ATPase family.</text>
</comment>
<dbReference type="AlphaFoldDB" id="A0A0D0ARU7"/>
<evidence type="ECO:0000256" key="10">
    <source>
        <dbReference type="ARBA" id="ARBA00067449"/>
    </source>
</evidence>
<dbReference type="InterPro" id="IPR012340">
    <property type="entry name" value="NA-bd_OB-fold"/>
</dbReference>
<evidence type="ECO:0000259" key="12">
    <source>
        <dbReference type="SMART" id="SM00387"/>
    </source>
</evidence>
<dbReference type="InParanoid" id="A0A0D0ARU7"/>
<dbReference type="OrthoDB" id="1937997at2759"/>
<dbReference type="InterPro" id="IPR003959">
    <property type="entry name" value="ATPase_AAA_core"/>
</dbReference>
<dbReference type="SMART" id="SM00382">
    <property type="entry name" value="AAA"/>
    <property type="match status" value="1"/>
</dbReference>
<evidence type="ECO:0000313" key="13">
    <source>
        <dbReference type="EMBL" id="KIK34713.1"/>
    </source>
</evidence>
<keyword evidence="5" id="KW-0963">Cytoplasm</keyword>
<dbReference type="Pfam" id="PF21236">
    <property type="entry name" value="OB_PRS7"/>
    <property type="match status" value="1"/>
</dbReference>
<dbReference type="Gene3D" id="1.20.140.20">
    <property type="entry name" value="Alpha-ketoacid/pyruvate dehydrogenase kinase, N-terminal domain"/>
    <property type="match status" value="1"/>
</dbReference>
<organism evidence="13 14">
    <name type="scientific">Suillus luteus UH-Slu-Lm8-n1</name>
    <dbReference type="NCBI Taxonomy" id="930992"/>
    <lineage>
        <taxon>Eukaryota</taxon>
        <taxon>Fungi</taxon>
        <taxon>Dikarya</taxon>
        <taxon>Basidiomycota</taxon>
        <taxon>Agaricomycotina</taxon>
        <taxon>Agaricomycetes</taxon>
        <taxon>Agaricomycetidae</taxon>
        <taxon>Boletales</taxon>
        <taxon>Suillineae</taxon>
        <taxon>Suillaceae</taxon>
        <taxon>Suillus</taxon>
    </lineage>
</organism>
<dbReference type="SUPFAM" id="SSF55874">
    <property type="entry name" value="ATPase domain of HSP90 chaperone/DNA topoisomerase II/histidine kinase"/>
    <property type="match status" value="2"/>
</dbReference>
<dbReference type="GO" id="GO:0005524">
    <property type="term" value="F:ATP binding"/>
    <property type="evidence" value="ECO:0007669"/>
    <property type="project" value="UniProtKB-KW"/>
</dbReference>
<evidence type="ECO:0000256" key="6">
    <source>
        <dbReference type="ARBA" id="ARBA00022741"/>
    </source>
</evidence>
<reference evidence="13 14" key="1">
    <citation type="submission" date="2014-04" db="EMBL/GenBank/DDBJ databases">
        <authorList>
            <consortium name="DOE Joint Genome Institute"/>
            <person name="Kuo A."/>
            <person name="Ruytinx J."/>
            <person name="Rineau F."/>
            <person name="Colpaert J."/>
            <person name="Kohler A."/>
            <person name="Nagy L.G."/>
            <person name="Floudas D."/>
            <person name="Copeland A."/>
            <person name="Barry K.W."/>
            <person name="Cichocki N."/>
            <person name="Veneault-Fourrey C."/>
            <person name="LaButti K."/>
            <person name="Lindquist E.A."/>
            <person name="Lipzen A."/>
            <person name="Lundell T."/>
            <person name="Morin E."/>
            <person name="Murat C."/>
            <person name="Sun H."/>
            <person name="Tunlid A."/>
            <person name="Henrissat B."/>
            <person name="Grigoriev I.V."/>
            <person name="Hibbett D.S."/>
            <person name="Martin F."/>
            <person name="Nordberg H.P."/>
            <person name="Cantor M.N."/>
            <person name="Hua S.X."/>
        </authorList>
    </citation>
    <scope>NUCLEOTIDE SEQUENCE [LARGE SCALE GENOMIC DNA]</scope>
    <source>
        <strain evidence="13 14">UH-Slu-Lm8-n1</strain>
    </source>
</reference>
<evidence type="ECO:0000256" key="2">
    <source>
        <dbReference type="ARBA" id="ARBA00004496"/>
    </source>
</evidence>
<dbReference type="Proteomes" id="UP000054485">
    <property type="component" value="Unassembled WGS sequence"/>
</dbReference>
<dbReference type="Pfam" id="PF10436">
    <property type="entry name" value="BCDHK_Adom3"/>
    <property type="match status" value="1"/>
</dbReference>
<proteinExistence type="inferred from homology"/>
<dbReference type="PANTHER" id="PTHR23073">
    <property type="entry name" value="26S PROTEASOME REGULATORY SUBUNIT"/>
    <property type="match status" value="1"/>
</dbReference>
<keyword evidence="14" id="KW-1185">Reference proteome</keyword>
<feature type="domain" description="Histidine kinase/HSP90-like ATPase" evidence="12">
    <location>
        <begin position="737"/>
        <end position="909"/>
    </location>
</feature>
<dbReference type="EMBL" id="KN835714">
    <property type="protein sequence ID" value="KIK34713.1"/>
    <property type="molecule type" value="Genomic_DNA"/>
</dbReference>
<evidence type="ECO:0000313" key="14">
    <source>
        <dbReference type="Proteomes" id="UP000054485"/>
    </source>
</evidence>
<feature type="domain" description="AAA+ ATPase" evidence="11">
    <location>
        <begin position="228"/>
        <end position="367"/>
    </location>
</feature>
<evidence type="ECO:0000256" key="9">
    <source>
        <dbReference type="ARBA" id="ARBA00023128"/>
    </source>
</evidence>
<evidence type="ECO:0000256" key="4">
    <source>
        <dbReference type="ARBA" id="ARBA00006914"/>
    </source>
</evidence>
<evidence type="ECO:0000259" key="11">
    <source>
        <dbReference type="SMART" id="SM00382"/>
    </source>
</evidence>
<dbReference type="FunFam" id="2.40.50.140:FF:000440">
    <property type="entry name" value="26S protease regulatory subunit 7"/>
    <property type="match status" value="1"/>
</dbReference>
<evidence type="ECO:0000256" key="8">
    <source>
        <dbReference type="ARBA" id="ARBA00022942"/>
    </source>
</evidence>
<dbReference type="SMART" id="SM00387">
    <property type="entry name" value="HATPase_c"/>
    <property type="match status" value="1"/>
</dbReference>
<reference evidence="14" key="2">
    <citation type="submission" date="2015-01" db="EMBL/GenBank/DDBJ databases">
        <title>Evolutionary Origins and Diversification of the Mycorrhizal Mutualists.</title>
        <authorList>
            <consortium name="DOE Joint Genome Institute"/>
            <consortium name="Mycorrhizal Genomics Consortium"/>
            <person name="Kohler A."/>
            <person name="Kuo A."/>
            <person name="Nagy L.G."/>
            <person name="Floudas D."/>
            <person name="Copeland A."/>
            <person name="Barry K.W."/>
            <person name="Cichocki N."/>
            <person name="Veneault-Fourrey C."/>
            <person name="LaButti K."/>
            <person name="Lindquist E.A."/>
            <person name="Lipzen A."/>
            <person name="Lundell T."/>
            <person name="Morin E."/>
            <person name="Murat C."/>
            <person name="Riley R."/>
            <person name="Ohm R."/>
            <person name="Sun H."/>
            <person name="Tunlid A."/>
            <person name="Henrissat B."/>
            <person name="Grigoriev I.V."/>
            <person name="Hibbett D.S."/>
            <person name="Martin F."/>
        </authorList>
    </citation>
    <scope>NUCLEOTIDE SEQUENCE [LARGE SCALE GENOMIC DNA]</scope>
    <source>
        <strain evidence="14">UH-Slu-Lm8-n1</strain>
    </source>
</reference>
<dbReference type="PROSITE" id="PS00674">
    <property type="entry name" value="AAA"/>
    <property type="match status" value="1"/>
</dbReference>
<dbReference type="Pfam" id="PF00004">
    <property type="entry name" value="AAA"/>
    <property type="match status" value="1"/>
</dbReference>
<dbReference type="GO" id="GO:0008540">
    <property type="term" value="C:proteasome regulatory particle, base subcomplex"/>
    <property type="evidence" value="ECO:0007669"/>
    <property type="project" value="UniProtKB-ARBA"/>
</dbReference>
<name>A0A0D0ARU7_9AGAM</name>
<dbReference type="HOGENOM" id="CLU_014332_0_0_1"/>
<comment type="subcellular location">
    <subcellularLocation>
        <location evidence="2">Cytoplasm</location>
    </subcellularLocation>
    <subcellularLocation>
        <location evidence="1">Mitochondrion</location>
    </subcellularLocation>
</comment>
<accession>A0A0D0ARU7</accession>